<name>A0A1H7F7V1_9GAMM</name>
<dbReference type="InterPro" id="IPR029069">
    <property type="entry name" value="HotDog_dom_sf"/>
</dbReference>
<dbReference type="InterPro" id="IPR050563">
    <property type="entry name" value="4-hydroxybenzoyl-CoA_TE"/>
</dbReference>
<dbReference type="PANTHER" id="PTHR31793">
    <property type="entry name" value="4-HYDROXYBENZOYL-COA THIOESTERASE FAMILY MEMBER"/>
    <property type="match status" value="1"/>
</dbReference>
<dbReference type="SUPFAM" id="SSF54637">
    <property type="entry name" value="Thioesterase/thiol ester dehydrase-isomerase"/>
    <property type="match status" value="1"/>
</dbReference>
<dbReference type="RefSeq" id="WP_217641962.1">
    <property type="nucleotide sequence ID" value="NZ_FOAS01000001.1"/>
</dbReference>
<evidence type="ECO:0000256" key="1">
    <source>
        <dbReference type="ARBA" id="ARBA00005953"/>
    </source>
</evidence>
<evidence type="ECO:0000256" key="2">
    <source>
        <dbReference type="ARBA" id="ARBA00022801"/>
    </source>
</evidence>
<dbReference type="PANTHER" id="PTHR31793:SF27">
    <property type="entry name" value="NOVEL THIOESTERASE SUPERFAMILY DOMAIN AND SAPOSIN A-TYPE DOMAIN CONTAINING PROTEIN (0610012H03RIK)"/>
    <property type="match status" value="1"/>
</dbReference>
<evidence type="ECO:0000313" key="3">
    <source>
        <dbReference type="EMBL" id="SEK22159.1"/>
    </source>
</evidence>
<organism evidence="3 4">
    <name type="scientific">Atopomonas hussainii</name>
    <dbReference type="NCBI Taxonomy" id="1429083"/>
    <lineage>
        <taxon>Bacteria</taxon>
        <taxon>Pseudomonadati</taxon>
        <taxon>Pseudomonadota</taxon>
        <taxon>Gammaproteobacteria</taxon>
        <taxon>Pseudomonadales</taxon>
        <taxon>Pseudomonadaceae</taxon>
        <taxon>Atopomonas</taxon>
    </lineage>
</organism>
<comment type="similarity">
    <text evidence="1">Belongs to the 4-hydroxybenzoyl-CoA thioesterase family.</text>
</comment>
<gene>
    <name evidence="3" type="ORF">SAMN05216214_101140</name>
</gene>
<evidence type="ECO:0000313" key="4">
    <source>
        <dbReference type="Proteomes" id="UP000185766"/>
    </source>
</evidence>
<reference evidence="3 4" key="1">
    <citation type="submission" date="2016-10" db="EMBL/GenBank/DDBJ databases">
        <authorList>
            <person name="de Groot N.N."/>
        </authorList>
    </citation>
    <scope>NUCLEOTIDE SEQUENCE [LARGE SCALE GENOMIC DNA]</scope>
    <source>
        <strain evidence="3 4">JCM 19513</strain>
    </source>
</reference>
<dbReference type="Pfam" id="PF13279">
    <property type="entry name" value="4HBT_2"/>
    <property type="match status" value="1"/>
</dbReference>
<dbReference type="GO" id="GO:0047617">
    <property type="term" value="F:fatty acyl-CoA hydrolase activity"/>
    <property type="evidence" value="ECO:0007669"/>
    <property type="project" value="TreeGrafter"/>
</dbReference>
<keyword evidence="4" id="KW-1185">Reference proteome</keyword>
<dbReference type="CDD" id="cd00586">
    <property type="entry name" value="4HBT"/>
    <property type="match status" value="1"/>
</dbReference>
<accession>A0A1H7F7V1</accession>
<dbReference type="Gene3D" id="3.10.129.10">
    <property type="entry name" value="Hotdog Thioesterase"/>
    <property type="match status" value="1"/>
</dbReference>
<keyword evidence="2 3" id="KW-0378">Hydrolase</keyword>
<proteinExistence type="inferred from homology"/>
<dbReference type="Proteomes" id="UP000185766">
    <property type="component" value="Unassembled WGS sequence"/>
</dbReference>
<dbReference type="AlphaFoldDB" id="A0A1H7F7V1"/>
<dbReference type="STRING" id="1429083.GCA_001885685_02414"/>
<protein>
    <submittedName>
        <fullName evidence="3">Acyl-CoA thioester hydrolase</fullName>
    </submittedName>
</protein>
<dbReference type="EMBL" id="FOAS01000001">
    <property type="protein sequence ID" value="SEK22159.1"/>
    <property type="molecule type" value="Genomic_DNA"/>
</dbReference>
<sequence length="143" mass="16314">MLDKTYPISLEQEVIWGDMDAYQHVNNTVYFRYFEDARMAFFSQAGVVEHKEATGIGPILASTQCDFRAPLCHPERIRIVSWIDNIQPKRFTMHYRVFSLTHQRLAAEGTGLVVFYDYNAGKSCEIPASIVAKIEAIQSGFES</sequence>